<protein>
    <submittedName>
        <fullName evidence="2">ABC transporter permease</fullName>
    </submittedName>
</protein>
<dbReference type="Pfam" id="PF12730">
    <property type="entry name" value="ABC2_membrane_4"/>
    <property type="match status" value="1"/>
</dbReference>
<feature type="transmembrane region" description="Helical" evidence="1">
    <location>
        <begin position="275"/>
        <end position="295"/>
    </location>
</feature>
<organism evidence="2 3">
    <name type="scientific">Clostridium neuense</name>
    <dbReference type="NCBI Taxonomy" id="1728934"/>
    <lineage>
        <taxon>Bacteria</taxon>
        <taxon>Bacillati</taxon>
        <taxon>Bacillota</taxon>
        <taxon>Clostridia</taxon>
        <taxon>Eubacteriales</taxon>
        <taxon>Clostridiaceae</taxon>
        <taxon>Clostridium</taxon>
    </lineage>
</organism>
<keyword evidence="1" id="KW-0472">Membrane</keyword>
<keyword evidence="1" id="KW-0812">Transmembrane</keyword>
<feature type="transmembrane region" description="Helical" evidence="1">
    <location>
        <begin position="100"/>
        <end position="121"/>
    </location>
</feature>
<evidence type="ECO:0000313" key="3">
    <source>
        <dbReference type="Proteomes" id="UP001623592"/>
    </source>
</evidence>
<gene>
    <name evidence="2" type="ORF">ACJDT4_13585</name>
</gene>
<name>A0ABW8TGN5_9CLOT</name>
<sequence>MNKYLNEALIYKEWKAVYWFLIPLILFSSRAFEISDLIEFGKRGNADIFYGYWEIFYANFYNYLTILLIIFMAYLIMNNDRRESTKNLITYMPFNIGQRIVSKLVVGEFIIFLSCLIGFIINTIVYEGNINYLSRIMKFQYIIWYLVIYFFIYSVLYFLFVYVQCFCKNGIFGTVLAASILILPSAIEDLIHYVTHIDAIYKFDALIIRYYLRLPVNCDFSEKKQRIISYNFLPATMRLIIILAILCMLFVLFVKRERIGEGIQLKISPKKEVAFKVFSSISIGTLAAKGLSALLNAQQSLTIYVILLNMIFIAAAYFTYSQIDKVIKLSKYDRGE</sequence>
<evidence type="ECO:0000256" key="1">
    <source>
        <dbReference type="SAM" id="Phobius"/>
    </source>
</evidence>
<feature type="transmembrane region" description="Helical" evidence="1">
    <location>
        <begin position="170"/>
        <end position="187"/>
    </location>
</feature>
<keyword evidence="1" id="KW-1133">Transmembrane helix</keyword>
<accession>A0ABW8TGN5</accession>
<dbReference type="RefSeq" id="WP_406788102.1">
    <property type="nucleotide sequence ID" value="NZ_JBJIAA010000010.1"/>
</dbReference>
<comment type="caution">
    <text evidence="2">The sequence shown here is derived from an EMBL/GenBank/DDBJ whole genome shotgun (WGS) entry which is preliminary data.</text>
</comment>
<proteinExistence type="predicted"/>
<keyword evidence="3" id="KW-1185">Reference proteome</keyword>
<evidence type="ECO:0000313" key="2">
    <source>
        <dbReference type="EMBL" id="MFL0251447.1"/>
    </source>
</evidence>
<feature type="transmembrane region" description="Helical" evidence="1">
    <location>
        <begin position="301"/>
        <end position="320"/>
    </location>
</feature>
<feature type="transmembrane region" description="Helical" evidence="1">
    <location>
        <begin position="141"/>
        <end position="163"/>
    </location>
</feature>
<feature type="transmembrane region" description="Helical" evidence="1">
    <location>
        <begin position="55"/>
        <end position="77"/>
    </location>
</feature>
<dbReference type="EMBL" id="JBJIAA010000010">
    <property type="protein sequence ID" value="MFL0251447.1"/>
    <property type="molecule type" value="Genomic_DNA"/>
</dbReference>
<feature type="transmembrane region" description="Helical" evidence="1">
    <location>
        <begin position="235"/>
        <end position="254"/>
    </location>
</feature>
<reference evidence="2 3" key="1">
    <citation type="submission" date="2024-11" db="EMBL/GenBank/DDBJ databases">
        <authorList>
            <person name="Heng Y.C."/>
            <person name="Lim A.C.H."/>
            <person name="Lee J.K.Y."/>
            <person name="Kittelmann S."/>
        </authorList>
    </citation>
    <scope>NUCLEOTIDE SEQUENCE [LARGE SCALE GENOMIC DNA]</scope>
    <source>
        <strain evidence="2 3">WILCCON 0114</strain>
    </source>
</reference>
<dbReference type="Proteomes" id="UP001623592">
    <property type="component" value="Unassembled WGS sequence"/>
</dbReference>